<evidence type="ECO:0000313" key="1">
    <source>
        <dbReference type="EMBL" id="EPS41766.1"/>
    </source>
</evidence>
<gene>
    <name evidence="1" type="ORF">H072_4275</name>
</gene>
<accession>S8AL05</accession>
<dbReference type="HOGENOM" id="CLU_700239_0_0_1"/>
<sequence>MNDNVITDRPNLFRFVSSTIQIAYDADIGKNRSSMRPLFDALNTTLYYGKPPKAIDPSLLAYPFEDQKFFGTNDTAYLPIYAVAFYISTDVWATTNRNGTSSNLSSSYLVGLLSHQYPKDMLDGRLGLGDIRPAVPRTSLRASEEIDATRAAHSLCLPFATYFPRNLIRGPSPLLQCFIDGEKGDTTRYRPVDENTNLLWLDCSGWEKWSLRPLSIVISGKTYPMSHEGLLKMGVNESYSLLVPQVHYQDVVLVDSATAWTRLYPWIVSEIYRRIPNSEYYHYTYFIPCSVTLKDIPNISFNFNSTLGNVIGLNASKVDFAVDTYRHPEKDELCAGTIQQIIETSVTTNGEMVSPGDTMGDFGHWIFKSWYMVFKVVEDSDGRRRRQIGLAHYL</sequence>
<organism evidence="1 2">
    <name type="scientific">Dactylellina haptotyla (strain CBS 200.50)</name>
    <name type="common">Nematode-trapping fungus</name>
    <name type="synonym">Monacrosporium haptotylum</name>
    <dbReference type="NCBI Taxonomy" id="1284197"/>
    <lineage>
        <taxon>Eukaryota</taxon>
        <taxon>Fungi</taxon>
        <taxon>Dikarya</taxon>
        <taxon>Ascomycota</taxon>
        <taxon>Pezizomycotina</taxon>
        <taxon>Orbiliomycetes</taxon>
        <taxon>Orbiliales</taxon>
        <taxon>Orbiliaceae</taxon>
        <taxon>Dactylellina</taxon>
    </lineage>
</organism>
<reference evidence="1 2" key="1">
    <citation type="journal article" date="2013" name="PLoS Genet.">
        <title>Genomic mechanisms accounting for the adaptation to parasitism in nematode-trapping fungi.</title>
        <authorList>
            <person name="Meerupati T."/>
            <person name="Andersson K.M."/>
            <person name="Friman E."/>
            <person name="Kumar D."/>
            <person name="Tunlid A."/>
            <person name="Ahren D."/>
        </authorList>
    </citation>
    <scope>NUCLEOTIDE SEQUENCE [LARGE SCALE GENOMIC DNA]</scope>
    <source>
        <strain evidence="1 2">CBS 200.50</strain>
    </source>
</reference>
<dbReference type="AlphaFoldDB" id="S8AL05"/>
<keyword evidence="2" id="KW-1185">Reference proteome</keyword>
<comment type="caution">
    <text evidence="1">The sequence shown here is derived from an EMBL/GenBank/DDBJ whole genome shotgun (WGS) entry which is preliminary data.</text>
</comment>
<name>S8AL05_DACHA</name>
<reference evidence="2" key="2">
    <citation type="submission" date="2013-04" db="EMBL/GenBank/DDBJ databases">
        <title>Genomic mechanisms accounting for the adaptation to parasitism in nematode-trapping fungi.</title>
        <authorList>
            <person name="Ahren D.G."/>
        </authorList>
    </citation>
    <scope>NUCLEOTIDE SEQUENCE [LARGE SCALE GENOMIC DNA]</scope>
    <source>
        <strain evidence="2">CBS 200.50</strain>
    </source>
</reference>
<dbReference type="InterPro" id="IPR021109">
    <property type="entry name" value="Peptidase_aspartic_dom_sf"/>
</dbReference>
<dbReference type="Proteomes" id="UP000015100">
    <property type="component" value="Unassembled WGS sequence"/>
</dbReference>
<proteinExistence type="predicted"/>
<dbReference type="SUPFAM" id="SSF50630">
    <property type="entry name" value="Acid proteases"/>
    <property type="match status" value="1"/>
</dbReference>
<evidence type="ECO:0000313" key="2">
    <source>
        <dbReference type="Proteomes" id="UP000015100"/>
    </source>
</evidence>
<dbReference type="OMA" id="WMLEIAT"/>
<protein>
    <submittedName>
        <fullName evidence="1">Uncharacterized protein</fullName>
    </submittedName>
</protein>
<dbReference type="EMBL" id="AQGS01000153">
    <property type="protein sequence ID" value="EPS41766.1"/>
    <property type="molecule type" value="Genomic_DNA"/>
</dbReference>
<dbReference type="Gene3D" id="2.40.70.10">
    <property type="entry name" value="Acid Proteases"/>
    <property type="match status" value="1"/>
</dbReference>